<dbReference type="Gene3D" id="3.40.50.880">
    <property type="match status" value="1"/>
</dbReference>
<gene>
    <name evidence="10" type="ORF">MJA45_09145</name>
</gene>
<comment type="similarity">
    <text evidence="2">Belongs to the glycosyl hydrolase 42 family.</text>
</comment>
<dbReference type="EMBL" id="CP130318">
    <property type="protein sequence ID" value="WNQ13169.1"/>
    <property type="molecule type" value="Genomic_DNA"/>
</dbReference>
<dbReference type="GO" id="GO:0005975">
    <property type="term" value="P:carbohydrate metabolic process"/>
    <property type="evidence" value="ECO:0007669"/>
    <property type="project" value="InterPro"/>
</dbReference>
<dbReference type="InterPro" id="IPR013529">
    <property type="entry name" value="Glyco_hydro_42_N"/>
</dbReference>
<evidence type="ECO:0000313" key="11">
    <source>
        <dbReference type="Proteomes" id="UP001305702"/>
    </source>
</evidence>
<evidence type="ECO:0000256" key="6">
    <source>
        <dbReference type="ARBA" id="ARBA00022833"/>
    </source>
</evidence>
<evidence type="ECO:0000256" key="5">
    <source>
        <dbReference type="ARBA" id="ARBA00022801"/>
    </source>
</evidence>
<dbReference type="SUPFAM" id="SSF51445">
    <property type="entry name" value="(Trans)glycosidases"/>
    <property type="match status" value="1"/>
</dbReference>
<evidence type="ECO:0000256" key="1">
    <source>
        <dbReference type="ARBA" id="ARBA00001412"/>
    </source>
</evidence>
<accession>A0AA96RJE0</accession>
<dbReference type="InterPro" id="IPR017853">
    <property type="entry name" value="GH"/>
</dbReference>
<keyword evidence="11" id="KW-1185">Reference proteome</keyword>
<evidence type="ECO:0000256" key="4">
    <source>
        <dbReference type="ARBA" id="ARBA00022723"/>
    </source>
</evidence>
<dbReference type="GO" id="GO:0046872">
    <property type="term" value="F:metal ion binding"/>
    <property type="evidence" value="ECO:0007669"/>
    <property type="project" value="UniProtKB-KW"/>
</dbReference>
<evidence type="ECO:0000256" key="2">
    <source>
        <dbReference type="ARBA" id="ARBA00005940"/>
    </source>
</evidence>
<dbReference type="SUPFAM" id="SSF52317">
    <property type="entry name" value="Class I glutamine amidotransferase-like"/>
    <property type="match status" value="1"/>
</dbReference>
<proteinExistence type="inferred from homology"/>
<dbReference type="InterPro" id="IPR029062">
    <property type="entry name" value="Class_I_gatase-like"/>
</dbReference>
<comment type="catalytic activity">
    <reaction evidence="1">
        <text>Hydrolysis of terminal non-reducing beta-D-galactose residues in beta-D-galactosides.</text>
        <dbReference type="EC" id="3.2.1.23"/>
    </reaction>
</comment>
<dbReference type="RefSeq" id="WP_315606949.1">
    <property type="nucleotide sequence ID" value="NZ_CP130318.1"/>
</dbReference>
<dbReference type="InterPro" id="IPR013738">
    <property type="entry name" value="Beta_galactosidase_Trimer"/>
</dbReference>
<organism evidence="10 11">
    <name type="scientific">Paenibacillus aurantius</name>
    <dbReference type="NCBI Taxonomy" id="2918900"/>
    <lineage>
        <taxon>Bacteria</taxon>
        <taxon>Bacillati</taxon>
        <taxon>Bacillota</taxon>
        <taxon>Bacilli</taxon>
        <taxon>Bacillales</taxon>
        <taxon>Paenibacillaceae</taxon>
        <taxon>Paenibacillus</taxon>
    </lineage>
</organism>
<dbReference type="AlphaFoldDB" id="A0AA96RJE0"/>
<dbReference type="Pfam" id="PF08532">
    <property type="entry name" value="Glyco_hydro_42M"/>
    <property type="match status" value="1"/>
</dbReference>
<feature type="domain" description="Glycoside hydrolase family 42 N-terminal" evidence="8">
    <location>
        <begin position="24"/>
        <end position="384"/>
    </location>
</feature>
<dbReference type="Gene3D" id="3.20.20.80">
    <property type="entry name" value="Glycosidases"/>
    <property type="match status" value="1"/>
</dbReference>
<dbReference type="KEGG" id="paun:MJA45_09145"/>
<sequence length="711" mass="80999">MDRKPFAYGTVLKIQREYSLPDIRRSLSQIKELGMNTVVIWPAVFWWEDRTLPSYPFHTGQEILKMAEELGLQIIMELAGQITSLEYAPDFRMKEEYFCVDPNGNRPNLGAMPFDCLNYNHPEVKTLISRHYEEAALAYRDFPALYGYDIWNETMFSSYDSYTLDVFREWLRNKYGSIGKLNDVWDRCYTDWKQVHFTNWLWASVMPMVDYNQFKKENVGMLLKEWAAAVKAVDPTRPVIADNIGSGLVNDWAYDRPQDDRNVAENVDEFGISLYPKVTPPGMGPALRWEVLAATRSCSKTGRFWISELQSHHQALFNPGSLVHPHELRWWNWEAIMNGAKGILYWKWHPFPKGLQTFGRGLVDSRGDLTPRAEEARRIADVLKSKAAAFEACMPVRPKAAILYDKLNHDFTKAFTMNYRSYLSTSIYTDSIAGLYQALWDNQVEADFVTPSDVGDDRLGSYRVLFVTNQLTVDDSLAAALIRYAENGGTIVWDGKCGEIDDNGLLHAALPGGPLNDVLGLRLHDVDIEGLQLHAASHGQAAAGFRIAGHYERKLLSLEKPDVEVLFAYEDGWPGITHTPVGQGRFLMIGTFLWLGYQQHQDEGVKAFAGGLADRFGLRGCRSESDLLKVTVMQSEISWIVCAFNYSEQPVESWVELPLEWESGNEGEPASYCITDLNKNLEQIAEKRKGTLRFPCRLEARDVSVWSVERR</sequence>
<keyword evidence="7 10" id="KW-0326">Glycosidase</keyword>
<evidence type="ECO:0000256" key="3">
    <source>
        <dbReference type="ARBA" id="ARBA00012756"/>
    </source>
</evidence>
<keyword evidence="5 10" id="KW-0378">Hydrolase</keyword>
<evidence type="ECO:0000259" key="8">
    <source>
        <dbReference type="Pfam" id="PF02449"/>
    </source>
</evidence>
<reference evidence="10 11" key="1">
    <citation type="submission" date="2022-02" db="EMBL/GenBank/DDBJ databases">
        <title>Paenibacillus sp. MBLB1776 Whole Genome Shotgun Sequencing.</title>
        <authorList>
            <person name="Hwang C.Y."/>
            <person name="Cho E.-S."/>
            <person name="Seo M.-J."/>
        </authorList>
    </citation>
    <scope>NUCLEOTIDE SEQUENCE [LARGE SCALE GENOMIC DNA]</scope>
    <source>
        <strain evidence="10 11">MBLB1776</strain>
    </source>
</reference>
<dbReference type="Proteomes" id="UP001305702">
    <property type="component" value="Chromosome"/>
</dbReference>
<evidence type="ECO:0000313" key="10">
    <source>
        <dbReference type="EMBL" id="WNQ13169.1"/>
    </source>
</evidence>
<evidence type="ECO:0000256" key="7">
    <source>
        <dbReference type="ARBA" id="ARBA00023295"/>
    </source>
</evidence>
<dbReference type="EC" id="3.2.1.23" evidence="3"/>
<dbReference type="CDD" id="cd03143">
    <property type="entry name" value="A4_beta-galactosidase_middle_domain"/>
    <property type="match status" value="1"/>
</dbReference>
<dbReference type="InterPro" id="IPR003476">
    <property type="entry name" value="Glyco_hydro_42"/>
</dbReference>
<feature type="domain" description="Beta-galactosidase trimerisation" evidence="9">
    <location>
        <begin position="400"/>
        <end position="617"/>
    </location>
</feature>
<protein>
    <recommendedName>
        <fullName evidence="3">beta-galactosidase</fullName>
        <ecNumber evidence="3">3.2.1.23</ecNumber>
    </recommendedName>
</protein>
<dbReference type="PANTHER" id="PTHR36447:SF2">
    <property type="entry name" value="BETA-GALACTOSIDASE YESZ"/>
    <property type="match status" value="1"/>
</dbReference>
<keyword evidence="4" id="KW-0479">Metal-binding</keyword>
<dbReference type="Pfam" id="PF02449">
    <property type="entry name" value="Glyco_hydro_42"/>
    <property type="match status" value="1"/>
</dbReference>
<keyword evidence="6" id="KW-0862">Zinc</keyword>
<dbReference type="GO" id="GO:0009341">
    <property type="term" value="C:beta-galactosidase complex"/>
    <property type="evidence" value="ECO:0007669"/>
    <property type="project" value="InterPro"/>
</dbReference>
<dbReference type="PANTHER" id="PTHR36447">
    <property type="entry name" value="BETA-GALACTOSIDASE GANA"/>
    <property type="match status" value="1"/>
</dbReference>
<name>A0AA96RJE0_9BACL</name>
<evidence type="ECO:0000259" key="9">
    <source>
        <dbReference type="Pfam" id="PF08532"/>
    </source>
</evidence>
<dbReference type="GO" id="GO:0004565">
    <property type="term" value="F:beta-galactosidase activity"/>
    <property type="evidence" value="ECO:0007669"/>
    <property type="project" value="UniProtKB-EC"/>
</dbReference>